<evidence type="ECO:0000256" key="3">
    <source>
        <dbReference type="ARBA" id="ARBA00023235"/>
    </source>
</evidence>
<dbReference type="Gene3D" id="3.40.50.140">
    <property type="match status" value="1"/>
</dbReference>
<dbReference type="Pfam" id="PF01131">
    <property type="entry name" value="Topoisom_bac"/>
    <property type="match status" value="1"/>
</dbReference>
<dbReference type="PROSITE" id="PS52039">
    <property type="entry name" value="TOPO_IA_2"/>
    <property type="match status" value="1"/>
</dbReference>
<dbReference type="PANTHER" id="PTHR42785:SF1">
    <property type="entry name" value="DNA TOPOISOMERASE"/>
    <property type="match status" value="1"/>
</dbReference>
<gene>
    <name evidence="6" type="ORF">OM960_24365</name>
</gene>
<evidence type="ECO:0000259" key="5">
    <source>
        <dbReference type="PROSITE" id="PS52039"/>
    </source>
</evidence>
<dbReference type="SUPFAM" id="SSF56712">
    <property type="entry name" value="Prokaryotic type I DNA topoisomerase"/>
    <property type="match status" value="1"/>
</dbReference>
<keyword evidence="1" id="KW-0799">Topoisomerase</keyword>
<dbReference type="PANTHER" id="PTHR42785">
    <property type="entry name" value="DNA TOPOISOMERASE, TYPE IA, CORE"/>
    <property type="match status" value="1"/>
</dbReference>
<accession>A0ABT3JAU3</accession>
<dbReference type="InterPro" id="IPR000380">
    <property type="entry name" value="Topo_IA"/>
</dbReference>
<evidence type="ECO:0000313" key="7">
    <source>
        <dbReference type="Proteomes" id="UP001207582"/>
    </source>
</evidence>
<evidence type="ECO:0000256" key="2">
    <source>
        <dbReference type="ARBA" id="ARBA00023125"/>
    </source>
</evidence>
<dbReference type="GO" id="GO:0016853">
    <property type="term" value="F:isomerase activity"/>
    <property type="evidence" value="ECO:0007669"/>
    <property type="project" value="UniProtKB-KW"/>
</dbReference>
<evidence type="ECO:0000313" key="6">
    <source>
        <dbReference type="EMBL" id="MCW3784653.1"/>
    </source>
</evidence>
<dbReference type="Gene3D" id="1.10.460.10">
    <property type="entry name" value="Topoisomerase I, domain 2"/>
    <property type="match status" value="2"/>
</dbReference>
<dbReference type="InterPro" id="IPR013824">
    <property type="entry name" value="Topo_IA_cen_sub1"/>
</dbReference>
<dbReference type="InterPro" id="IPR023405">
    <property type="entry name" value="Topo_IA_core_domain"/>
</dbReference>
<dbReference type="InterPro" id="IPR013497">
    <property type="entry name" value="Topo_IA_cen"/>
</dbReference>
<keyword evidence="3 6" id="KW-0413">Isomerase</keyword>
<keyword evidence="2" id="KW-0238">DNA-binding</keyword>
<dbReference type="EC" id="5.6.2.-" evidence="6"/>
<evidence type="ECO:0000256" key="4">
    <source>
        <dbReference type="SAM" id="MobiDB-lite"/>
    </source>
</evidence>
<dbReference type="EMBL" id="JAPDOG010000054">
    <property type="protein sequence ID" value="MCW3784653.1"/>
    <property type="molecule type" value="Genomic_DNA"/>
</dbReference>
<comment type="caution">
    <text evidence="6">The sequence shown here is derived from an EMBL/GenBank/DDBJ whole genome shotgun (WGS) entry which is preliminary data.</text>
</comment>
<dbReference type="Gene3D" id="2.60.510.20">
    <property type="match status" value="1"/>
</dbReference>
<dbReference type="Proteomes" id="UP001207582">
    <property type="component" value="Unassembled WGS sequence"/>
</dbReference>
<keyword evidence="7" id="KW-1185">Reference proteome</keyword>
<name>A0ABT3JAU3_9RHOB</name>
<evidence type="ECO:0000256" key="1">
    <source>
        <dbReference type="ARBA" id="ARBA00023029"/>
    </source>
</evidence>
<feature type="region of interest" description="Disordered" evidence="4">
    <location>
        <begin position="590"/>
        <end position="612"/>
    </location>
</feature>
<organism evidence="6 7">
    <name type="scientific">Defluviimonas salinarum</name>
    <dbReference type="NCBI Taxonomy" id="2992147"/>
    <lineage>
        <taxon>Bacteria</taxon>
        <taxon>Pseudomonadati</taxon>
        <taxon>Pseudomonadota</taxon>
        <taxon>Alphaproteobacteria</taxon>
        <taxon>Rhodobacterales</taxon>
        <taxon>Paracoccaceae</taxon>
        <taxon>Albidovulum</taxon>
    </lineage>
</organism>
<feature type="domain" description="Topo IA-type catalytic" evidence="5">
    <location>
        <begin position="143"/>
        <end position="557"/>
    </location>
</feature>
<dbReference type="RefSeq" id="WP_264773812.1">
    <property type="nucleotide sequence ID" value="NZ_JAPDOG010000054.1"/>
</dbReference>
<proteinExistence type="predicted"/>
<dbReference type="InterPro" id="IPR013826">
    <property type="entry name" value="Topo_IA_cen_sub3"/>
</dbReference>
<reference evidence="6 7" key="1">
    <citation type="submission" date="2022-10" db="EMBL/GenBank/DDBJ databases">
        <title>Defluviimonas sp. CAU 1641 isolated from mud.</title>
        <authorList>
            <person name="Kim W."/>
        </authorList>
    </citation>
    <scope>NUCLEOTIDE SEQUENCE [LARGE SCALE GENOMIC DNA]</scope>
    <source>
        <strain evidence="6 7">CAU 1641</strain>
    </source>
</reference>
<dbReference type="Gene3D" id="1.10.290.10">
    <property type="entry name" value="Topoisomerase I, domain 4"/>
    <property type="match status" value="1"/>
</dbReference>
<dbReference type="InterPro" id="IPR003602">
    <property type="entry name" value="Topo_IA_DNA-bd_dom"/>
</dbReference>
<dbReference type="SMART" id="SM00437">
    <property type="entry name" value="TOP1Ac"/>
    <property type="match status" value="1"/>
</dbReference>
<dbReference type="PRINTS" id="PR00417">
    <property type="entry name" value="PRTPISMRASEI"/>
</dbReference>
<sequence>MQALIIIEASGKAKSWARITAAIGMPSRVVATGGHVCHFPDRLFPLGIDVRAGEFLDPGRKPDPERAERILSAISETPETCPIIIAMDNDVEGDVIAHDVIGLILARFPARSGRVVRVRPGPITNEGVRAALAAATRIAERRIVSDAVQGRARAVTDRWIGATFSKLAGVPVGRVRSAVLGATLLLNRAPDRLLDRPETGEITFQARAAVGGRPFVSRVALTGHEDPSRIEALAKLARRFSGLLVPGAVRPIMSLSAAVAPRIGTVRPFHTADALAYASRHHGVSAVAAMRGLQDAYQDGLISYPRTDGREMSAESASRVVMMGFACGLAGLETEVLSTEGRVRGGAGRIPDTHEALHPVLPLSTANSDRLRELVRRPVREPVGGWDRDGVRDLMVTLVARRAFEAAREITLERGMWRADNIAGIDPQEAEILEDLDWVREEGFNFPWTRSLSTGVRAWPTESVLLDLMATEGLGRPSTYATHLRTAIESGDIEEGVFPLPPRPSPAGMAALRRMPRSVWNPATCRMIESAMENAGNRLSEDEAAPLSERARHRVLAWFAKVPEEMRGPLSEALLSGQAGREAGGIAMSAPRDEASPLEFNTGLAEPTPFAT</sequence>
<protein>
    <submittedName>
        <fullName evidence="6">DNA topoisomerase</fullName>
        <ecNumber evidence="6">5.6.2.-</ecNumber>
    </submittedName>
</protein>